<keyword evidence="10" id="KW-0175">Coiled coil</keyword>
<keyword evidence="8 9" id="KW-0472">Membrane</keyword>
<keyword evidence="3 9" id="KW-0813">Transport</keyword>
<evidence type="ECO:0000256" key="9">
    <source>
        <dbReference type="RuleBase" id="RU365093"/>
    </source>
</evidence>
<keyword evidence="6 9" id="KW-0812">Transmembrane</keyword>
<keyword evidence="4 9" id="KW-1003">Cell membrane</keyword>
<evidence type="ECO:0000256" key="7">
    <source>
        <dbReference type="ARBA" id="ARBA00022989"/>
    </source>
</evidence>
<dbReference type="Pfam" id="PF26002">
    <property type="entry name" value="Beta-barrel_AprE"/>
    <property type="match status" value="1"/>
</dbReference>
<feature type="coiled-coil region" evidence="10">
    <location>
        <begin position="249"/>
        <end position="291"/>
    </location>
</feature>
<dbReference type="GO" id="GO:0015031">
    <property type="term" value="P:protein transport"/>
    <property type="evidence" value="ECO:0007669"/>
    <property type="project" value="InterPro"/>
</dbReference>
<keyword evidence="5 9" id="KW-0997">Cell inner membrane</keyword>
<dbReference type="InterPro" id="IPR058781">
    <property type="entry name" value="HH_AprE-like"/>
</dbReference>
<evidence type="ECO:0000256" key="3">
    <source>
        <dbReference type="ARBA" id="ARBA00022448"/>
    </source>
</evidence>
<comment type="caution">
    <text evidence="14">The sequence shown here is derived from an EMBL/GenBank/DDBJ whole genome shotgun (WGS) entry which is preliminary data.</text>
</comment>
<dbReference type="Proteomes" id="UP000778970">
    <property type="component" value="Unassembled WGS sequence"/>
</dbReference>
<accession>A0A934QJ09</accession>
<dbReference type="EMBL" id="NRRE01000025">
    <property type="protein sequence ID" value="MBK1697445.1"/>
    <property type="molecule type" value="Genomic_DNA"/>
</dbReference>
<organism evidence="14 15">
    <name type="scientific">Rhodovibrio salinarum</name>
    <dbReference type="NCBI Taxonomy" id="1087"/>
    <lineage>
        <taxon>Bacteria</taxon>
        <taxon>Pseudomonadati</taxon>
        <taxon>Pseudomonadota</taxon>
        <taxon>Alphaproteobacteria</taxon>
        <taxon>Rhodospirillales</taxon>
        <taxon>Rhodovibrionaceae</taxon>
        <taxon>Rhodovibrio</taxon>
    </lineage>
</organism>
<comment type="similarity">
    <text evidence="2 9">Belongs to the membrane fusion protein (MFP) (TC 8.A.1) family.</text>
</comment>
<comment type="subcellular location">
    <subcellularLocation>
        <location evidence="1 9">Cell inner membrane</location>
        <topology evidence="1 9">Single-pass membrane protein</topology>
    </subcellularLocation>
</comment>
<sequence length="456" mass="50257">MVSRIQANPTPESETDRPKPYQPSDAGKFVAIGAIVVAIAFGAFGTWAATAPLDSAAVAPGTVMVESNRKLVQHPDGGVVKRIAVKEGDMVRRDDVLLELDTTESRARFDAVRQNLMAALLRKARLQAERTGAEEMQLPDELQNPANAEHAREIEAALAAERAQFAERRRSLDGKVAIHREKITQLKDRIAGVQAEKESAEQQMQIMRNELVGLRELHEKGYYPRTNILKMERQLAQLGGKSGSAEATIAEARTQIGEARLQIEQVRQQFSEQVSNDLTEVRNKIAELRQRFVMAAHKLSVSKVRAPQDGVVQNLNVHTVGGVIQPGKEIMEIIPTDDRLVLQVEVKPTDIDVVAEGQDAEVRLTAFSGRTTPSLIGRVTRLSADRITRAQGQGMPPRSFYQARVEIPPQELDKLDDQKLQAGMPADVLIKTGEQTLLAYLARPITDAMSTGLIEQ</sequence>
<evidence type="ECO:0000256" key="8">
    <source>
        <dbReference type="ARBA" id="ARBA00023136"/>
    </source>
</evidence>
<dbReference type="InterPro" id="IPR050739">
    <property type="entry name" value="MFP"/>
</dbReference>
<dbReference type="Gene3D" id="2.40.50.100">
    <property type="match status" value="1"/>
</dbReference>
<evidence type="ECO:0000256" key="1">
    <source>
        <dbReference type="ARBA" id="ARBA00004377"/>
    </source>
</evidence>
<evidence type="ECO:0000313" key="15">
    <source>
        <dbReference type="Proteomes" id="UP000778970"/>
    </source>
</evidence>
<dbReference type="Pfam" id="PF25994">
    <property type="entry name" value="HH_AprE"/>
    <property type="match status" value="1"/>
</dbReference>
<keyword evidence="15" id="KW-1185">Reference proteome</keyword>
<dbReference type="PANTHER" id="PTHR30386">
    <property type="entry name" value="MEMBRANE FUSION SUBUNIT OF EMRAB-TOLC MULTIDRUG EFFLUX PUMP"/>
    <property type="match status" value="1"/>
</dbReference>
<gene>
    <name evidence="14" type="ORF">CKO21_09315</name>
</gene>
<evidence type="ECO:0000259" key="13">
    <source>
        <dbReference type="Pfam" id="PF26002"/>
    </source>
</evidence>
<reference evidence="14" key="1">
    <citation type="submission" date="2017-08" db="EMBL/GenBank/DDBJ databases">
        <authorList>
            <person name="Imhoff J.F."/>
            <person name="Rahn T."/>
            <person name="Kuenzel S."/>
            <person name="Neulinger S.C."/>
        </authorList>
    </citation>
    <scope>NUCLEOTIDE SEQUENCE</scope>
    <source>
        <strain evidence="14">DSM 9154</strain>
    </source>
</reference>
<evidence type="ECO:0000256" key="4">
    <source>
        <dbReference type="ARBA" id="ARBA00022475"/>
    </source>
</evidence>
<evidence type="ECO:0000259" key="12">
    <source>
        <dbReference type="Pfam" id="PF25994"/>
    </source>
</evidence>
<feature type="domain" description="AprE-like beta-barrel" evidence="13">
    <location>
        <begin position="340"/>
        <end position="433"/>
    </location>
</feature>
<dbReference type="InterPro" id="IPR058982">
    <property type="entry name" value="Beta-barrel_AprE"/>
</dbReference>
<dbReference type="AlphaFoldDB" id="A0A934QJ09"/>
<dbReference type="Gene3D" id="2.40.30.170">
    <property type="match status" value="1"/>
</dbReference>
<dbReference type="PANTHER" id="PTHR30386:SF17">
    <property type="entry name" value="ALKALINE PROTEASE SECRETION PROTEIN APRE"/>
    <property type="match status" value="1"/>
</dbReference>
<reference evidence="14" key="2">
    <citation type="journal article" date="2020" name="Microorganisms">
        <title>Osmotic Adaptation and Compatible Solute Biosynthesis of Phototrophic Bacteria as Revealed from Genome Analyses.</title>
        <authorList>
            <person name="Imhoff J.F."/>
            <person name="Rahn T."/>
            <person name="Kunzel S."/>
            <person name="Keller A."/>
            <person name="Neulinger S.C."/>
        </authorList>
    </citation>
    <scope>NUCLEOTIDE SEQUENCE</scope>
    <source>
        <strain evidence="14">DSM 9154</strain>
    </source>
</reference>
<evidence type="ECO:0000313" key="14">
    <source>
        <dbReference type="EMBL" id="MBK1697445.1"/>
    </source>
</evidence>
<evidence type="ECO:0000256" key="10">
    <source>
        <dbReference type="SAM" id="Coils"/>
    </source>
</evidence>
<protein>
    <recommendedName>
        <fullName evidence="9">Membrane fusion protein (MFP) family protein</fullName>
    </recommendedName>
</protein>
<keyword evidence="7 9" id="KW-1133">Transmembrane helix</keyword>
<evidence type="ECO:0000256" key="2">
    <source>
        <dbReference type="ARBA" id="ARBA00009477"/>
    </source>
</evidence>
<feature type="transmembrane region" description="Helical" evidence="9">
    <location>
        <begin position="29"/>
        <end position="49"/>
    </location>
</feature>
<name>A0A934QJ09_9PROT</name>
<feature type="coiled-coil region" evidence="10">
    <location>
        <begin position="176"/>
        <end position="217"/>
    </location>
</feature>
<evidence type="ECO:0000256" key="5">
    <source>
        <dbReference type="ARBA" id="ARBA00022519"/>
    </source>
</evidence>
<proteinExistence type="inferred from homology"/>
<dbReference type="NCBIfam" id="TIGR01843">
    <property type="entry name" value="type_I_hlyD"/>
    <property type="match status" value="1"/>
</dbReference>
<evidence type="ECO:0000256" key="6">
    <source>
        <dbReference type="ARBA" id="ARBA00022692"/>
    </source>
</evidence>
<evidence type="ECO:0000256" key="11">
    <source>
        <dbReference type="SAM" id="MobiDB-lite"/>
    </source>
</evidence>
<feature type="domain" description="AprE-like long alpha-helical hairpin" evidence="12">
    <location>
        <begin position="105"/>
        <end position="295"/>
    </location>
</feature>
<dbReference type="InterPro" id="IPR010129">
    <property type="entry name" value="T1SS_HlyD"/>
</dbReference>
<feature type="compositionally biased region" description="Polar residues" evidence="11">
    <location>
        <begin position="1"/>
        <end position="12"/>
    </location>
</feature>
<dbReference type="GO" id="GO:0005886">
    <property type="term" value="C:plasma membrane"/>
    <property type="evidence" value="ECO:0007669"/>
    <property type="project" value="UniProtKB-SubCell"/>
</dbReference>
<feature type="region of interest" description="Disordered" evidence="11">
    <location>
        <begin position="1"/>
        <end position="22"/>
    </location>
</feature>
<dbReference type="PRINTS" id="PR01490">
    <property type="entry name" value="RTXTOXIND"/>
</dbReference>